<evidence type="ECO:0000259" key="1">
    <source>
        <dbReference type="PROSITE" id="PS50035"/>
    </source>
</evidence>
<sequence length="212" mass="24187">MPTILKLISGFLPRSLRGWWKRRKDAKELQQWEESGQPVPPPHAVKQRTIRSVHQRFPYTTFVETGTFMGDMVEAQRKHFARIFSVELSKPLFIRAVKRFRGDNHITILQGDSGKVLRSVVPELQEPAIFWLDGHYSGGVTALGESVSPILAEIETILSDTLHDHVLLIDDARLFVGDENYPDLETVTALVHRLDTNYRIDITEDCICVTPQ</sequence>
<keyword evidence="3" id="KW-1185">Reference proteome</keyword>
<dbReference type="Proteomes" id="UP000237662">
    <property type="component" value="Unassembled WGS sequence"/>
</dbReference>
<feature type="domain" description="PLD phosphodiesterase" evidence="1">
    <location>
        <begin position="158"/>
        <end position="185"/>
    </location>
</feature>
<dbReference type="EMBL" id="PTJC01000005">
    <property type="protein sequence ID" value="PPK87989.1"/>
    <property type="molecule type" value="Genomic_DNA"/>
</dbReference>
<dbReference type="OrthoDB" id="5329963at2"/>
<dbReference type="SUPFAM" id="SSF53335">
    <property type="entry name" value="S-adenosyl-L-methionine-dependent methyltransferases"/>
    <property type="match status" value="1"/>
</dbReference>
<dbReference type="GO" id="GO:0003824">
    <property type="term" value="F:catalytic activity"/>
    <property type="evidence" value="ECO:0007669"/>
    <property type="project" value="InterPro"/>
</dbReference>
<dbReference type="AlphaFoldDB" id="A0A2S6I940"/>
<evidence type="ECO:0000313" key="3">
    <source>
        <dbReference type="Proteomes" id="UP000237662"/>
    </source>
</evidence>
<evidence type="ECO:0000313" key="2">
    <source>
        <dbReference type="EMBL" id="PPK87989.1"/>
    </source>
</evidence>
<accession>A0A2S6I940</accession>
<comment type="caution">
    <text evidence="2">The sequence shown here is derived from an EMBL/GenBank/DDBJ whole genome shotgun (WGS) entry which is preliminary data.</text>
</comment>
<name>A0A2S6I940_9BACT</name>
<dbReference type="RefSeq" id="WP_146088717.1">
    <property type="nucleotide sequence ID" value="NZ_PTJC01000005.1"/>
</dbReference>
<dbReference type="InterPro" id="IPR001736">
    <property type="entry name" value="PLipase_D/transphosphatidylase"/>
</dbReference>
<dbReference type="GO" id="GO:0006793">
    <property type="term" value="P:phosphorus metabolic process"/>
    <property type="evidence" value="ECO:0007669"/>
    <property type="project" value="UniProtKB-ARBA"/>
</dbReference>
<gene>
    <name evidence="2" type="ORF">CLV84_0951</name>
</gene>
<reference evidence="2 3" key="1">
    <citation type="submission" date="2018-02" db="EMBL/GenBank/DDBJ databases">
        <title>Genomic Encyclopedia of Archaeal and Bacterial Type Strains, Phase II (KMG-II): from individual species to whole genera.</title>
        <authorList>
            <person name="Goeker M."/>
        </authorList>
    </citation>
    <scope>NUCLEOTIDE SEQUENCE [LARGE SCALE GENOMIC DNA]</scope>
    <source>
        <strain evidence="2 3">DSM 29526</strain>
    </source>
</reference>
<organism evidence="2 3">
    <name type="scientific">Neolewinella xylanilytica</name>
    <dbReference type="NCBI Taxonomy" id="1514080"/>
    <lineage>
        <taxon>Bacteria</taxon>
        <taxon>Pseudomonadati</taxon>
        <taxon>Bacteroidota</taxon>
        <taxon>Saprospiria</taxon>
        <taxon>Saprospirales</taxon>
        <taxon>Lewinellaceae</taxon>
        <taxon>Neolewinella</taxon>
    </lineage>
</organism>
<dbReference type="PROSITE" id="PS50035">
    <property type="entry name" value="PLD"/>
    <property type="match status" value="1"/>
</dbReference>
<proteinExistence type="predicted"/>
<protein>
    <recommendedName>
        <fullName evidence="1">PLD phosphodiesterase domain-containing protein</fullName>
    </recommendedName>
</protein>
<dbReference type="InterPro" id="IPR029063">
    <property type="entry name" value="SAM-dependent_MTases_sf"/>
</dbReference>